<sequence>MSTLKEVFNTNTTLKEFYYSEKFAQHIESTLSSDLQLAYDRLDRLNRWNM</sequence>
<protein>
    <submittedName>
        <fullName evidence="1">14003_t:CDS:1</fullName>
    </submittedName>
</protein>
<organism evidence="1 2">
    <name type="scientific">Cetraspora pellucida</name>
    <dbReference type="NCBI Taxonomy" id="1433469"/>
    <lineage>
        <taxon>Eukaryota</taxon>
        <taxon>Fungi</taxon>
        <taxon>Fungi incertae sedis</taxon>
        <taxon>Mucoromycota</taxon>
        <taxon>Glomeromycotina</taxon>
        <taxon>Glomeromycetes</taxon>
        <taxon>Diversisporales</taxon>
        <taxon>Gigasporaceae</taxon>
        <taxon>Cetraspora</taxon>
    </lineage>
</organism>
<name>A0ACA9KVD8_9GLOM</name>
<gene>
    <name evidence="1" type="ORF">SPELUC_LOCUS2577</name>
</gene>
<accession>A0ACA9KVD8</accession>
<proteinExistence type="predicted"/>
<evidence type="ECO:0000313" key="1">
    <source>
        <dbReference type="EMBL" id="CAG8491497.1"/>
    </source>
</evidence>
<dbReference type="EMBL" id="CAJVPW010001758">
    <property type="protein sequence ID" value="CAG8491497.1"/>
    <property type="molecule type" value="Genomic_DNA"/>
</dbReference>
<keyword evidence="2" id="KW-1185">Reference proteome</keyword>
<dbReference type="Proteomes" id="UP000789366">
    <property type="component" value="Unassembled WGS sequence"/>
</dbReference>
<evidence type="ECO:0000313" key="2">
    <source>
        <dbReference type="Proteomes" id="UP000789366"/>
    </source>
</evidence>
<comment type="caution">
    <text evidence="1">The sequence shown here is derived from an EMBL/GenBank/DDBJ whole genome shotgun (WGS) entry which is preliminary data.</text>
</comment>
<reference evidence="1" key="1">
    <citation type="submission" date="2021-06" db="EMBL/GenBank/DDBJ databases">
        <authorList>
            <person name="Kallberg Y."/>
            <person name="Tangrot J."/>
            <person name="Rosling A."/>
        </authorList>
    </citation>
    <scope>NUCLEOTIDE SEQUENCE</scope>
    <source>
        <strain evidence="1">28 12/20/2015</strain>
    </source>
</reference>